<evidence type="ECO:0000313" key="2">
    <source>
        <dbReference type="EMBL" id="MFD2832026.1"/>
    </source>
</evidence>
<feature type="repeat" description="TPR" evidence="1">
    <location>
        <begin position="307"/>
        <end position="340"/>
    </location>
</feature>
<dbReference type="PROSITE" id="PS50005">
    <property type="entry name" value="TPR"/>
    <property type="match status" value="2"/>
</dbReference>
<dbReference type="Proteomes" id="UP001597438">
    <property type="component" value="Unassembled WGS sequence"/>
</dbReference>
<dbReference type="PROSITE" id="PS51257">
    <property type="entry name" value="PROKAR_LIPOPROTEIN"/>
    <property type="match status" value="1"/>
</dbReference>
<dbReference type="Gene3D" id="1.25.40.10">
    <property type="entry name" value="Tetratricopeptide repeat domain"/>
    <property type="match status" value="3"/>
</dbReference>
<accession>A0ABW5WYX0</accession>
<keyword evidence="1" id="KW-0802">TPR repeat</keyword>
<comment type="caution">
    <text evidence="2">The sequence shown here is derived from an EMBL/GenBank/DDBJ whole genome shotgun (WGS) entry which is preliminary data.</text>
</comment>
<dbReference type="RefSeq" id="WP_251739565.1">
    <property type="nucleotide sequence ID" value="NZ_JBHUOJ010000004.1"/>
</dbReference>
<evidence type="ECO:0000256" key="1">
    <source>
        <dbReference type="PROSITE-ProRule" id="PRU00339"/>
    </source>
</evidence>
<keyword evidence="3" id="KW-1185">Reference proteome</keyword>
<evidence type="ECO:0000313" key="3">
    <source>
        <dbReference type="Proteomes" id="UP001597438"/>
    </source>
</evidence>
<proteinExistence type="predicted"/>
<dbReference type="InterPro" id="IPR019734">
    <property type="entry name" value="TPR_rpt"/>
</dbReference>
<dbReference type="EMBL" id="JBHUOJ010000004">
    <property type="protein sequence ID" value="MFD2832026.1"/>
    <property type="molecule type" value="Genomic_DNA"/>
</dbReference>
<protein>
    <recommendedName>
        <fullName evidence="4">Protein involved in gliding motility SprE</fullName>
    </recommendedName>
</protein>
<evidence type="ECO:0008006" key="4">
    <source>
        <dbReference type="Google" id="ProtNLM"/>
    </source>
</evidence>
<name>A0ABW5WYX0_9FLAO</name>
<gene>
    <name evidence="2" type="ORF">ACFSYS_01915</name>
</gene>
<sequence>MNTITRIFVICLLSVAMLSCSRKKNSFLSRNYHAVTAEYNTLYNGHLALDLGIQEINQNYADNYWDILPIERMNIDENILLPDSVRNQNFGRAEGKAVKAIQKHSMQLEGKERNPQMDEAYLLLGQARYFDQRFVPALDAFNYILFRYPGSENIAHAKVWREKTNLRLGNDRLALKNLQKLLDSPRLEDQDIADASSTLAQAYINLNLLDSAVAPLYDATQYTKDNDERGRYFYILGQLHSRLGEQQNANAAFDEVIALNRKSPRIYMINAYVEKARNYDLSSGNKQELLDLLTELEEDRENRPFLDKIYFQLGEYYAKIDSTEKAISYYNRSLKAPSSDIYLKSVNYEILANINFDRGNYLAAGKYYDSTLTYMSPELLEYRSLKKKREKLEGVIQYENVLAQTDSIFRLVNMNEDERVAYFQSYTDTLRSRAVAKMEAGELPAYTANIGRPSAFPQANSMPPADPNSANTFYFYNPIRVSKGAQEFLRVWGPRELQDNWRYASSAPGQTVVNAQEKIMDINLDNDPLYDPMTYVNKIPSETFILDSLATQRNLANYQLGLIYSENYGEYDLASERLEFLLGSQPEERLVLPAKYNLYKIYQSQGLTAKMEAVKADILTTYPDSRYATFIQNPENLKVDLNSPDLVYNELYKKYEAQDYETVVRESNNNIAMLTGDPIVPKLELLKAQANARLRGLDAYRQALNYVALTYPQSREGQKAQEILNKSLPALEKMEFNTDSLQNNYKIVYQVDSEEITKAAELKQIIAKAIYDLGYNDLSVSIDLYDIDQNFVVVHGLKDESKALGFTELLQNNKNYKLSTKSLVISSENYKIVQIKKNLREFLDLN</sequence>
<dbReference type="Pfam" id="PF13181">
    <property type="entry name" value="TPR_8"/>
    <property type="match status" value="2"/>
</dbReference>
<dbReference type="SMART" id="SM00028">
    <property type="entry name" value="TPR"/>
    <property type="match status" value="4"/>
</dbReference>
<dbReference type="InterPro" id="IPR011990">
    <property type="entry name" value="TPR-like_helical_dom_sf"/>
</dbReference>
<organism evidence="2 3">
    <name type="scientific">Christiangramia antarctica</name>
    <dbReference type="NCBI Taxonomy" id="2058158"/>
    <lineage>
        <taxon>Bacteria</taxon>
        <taxon>Pseudomonadati</taxon>
        <taxon>Bacteroidota</taxon>
        <taxon>Flavobacteriia</taxon>
        <taxon>Flavobacteriales</taxon>
        <taxon>Flavobacteriaceae</taxon>
        <taxon>Christiangramia</taxon>
    </lineage>
</organism>
<reference evidence="3" key="1">
    <citation type="journal article" date="2019" name="Int. J. Syst. Evol. Microbiol.">
        <title>The Global Catalogue of Microorganisms (GCM) 10K type strain sequencing project: providing services to taxonomists for standard genome sequencing and annotation.</title>
        <authorList>
            <consortium name="The Broad Institute Genomics Platform"/>
            <consortium name="The Broad Institute Genome Sequencing Center for Infectious Disease"/>
            <person name="Wu L."/>
            <person name="Ma J."/>
        </authorList>
    </citation>
    <scope>NUCLEOTIDE SEQUENCE [LARGE SCALE GENOMIC DNA]</scope>
    <source>
        <strain evidence="3">KCTC 52925</strain>
    </source>
</reference>
<dbReference type="SUPFAM" id="SSF48452">
    <property type="entry name" value="TPR-like"/>
    <property type="match status" value="1"/>
</dbReference>
<feature type="repeat" description="TPR" evidence="1">
    <location>
        <begin position="230"/>
        <end position="263"/>
    </location>
</feature>